<feature type="compositionally biased region" description="Basic and acidic residues" evidence="1">
    <location>
        <begin position="121"/>
        <end position="135"/>
    </location>
</feature>
<dbReference type="EMBL" id="JAHGAV010000030">
    <property type="protein sequence ID" value="KAG6936688.1"/>
    <property type="molecule type" value="Genomic_DNA"/>
</dbReference>
<accession>A0A8T1T6J3</accession>
<evidence type="ECO:0000313" key="3">
    <source>
        <dbReference type="Proteomes" id="UP000765507"/>
    </source>
</evidence>
<evidence type="ECO:0000256" key="1">
    <source>
        <dbReference type="SAM" id="MobiDB-lite"/>
    </source>
</evidence>
<dbReference type="AlphaFoldDB" id="A0A8T1T6J3"/>
<feature type="compositionally biased region" description="Polar residues" evidence="1">
    <location>
        <begin position="148"/>
        <end position="157"/>
    </location>
</feature>
<feature type="non-terminal residue" evidence="2">
    <location>
        <position position="1"/>
    </location>
</feature>
<proteinExistence type="predicted"/>
<gene>
    <name evidence="2" type="primary">SYDE1</name>
    <name evidence="2" type="ORF">G0U57_011682</name>
</gene>
<name>A0A8T1T6J3_CHESE</name>
<comment type="caution">
    <text evidence="2">The sequence shown here is derived from an EMBL/GenBank/DDBJ whole genome shotgun (WGS) entry which is preliminary data.</text>
</comment>
<feature type="non-terminal residue" evidence="2">
    <location>
        <position position="185"/>
    </location>
</feature>
<organism evidence="2 3">
    <name type="scientific">Chelydra serpentina</name>
    <name type="common">Snapping turtle</name>
    <name type="synonym">Testudo serpentina</name>
    <dbReference type="NCBI Taxonomy" id="8475"/>
    <lineage>
        <taxon>Eukaryota</taxon>
        <taxon>Metazoa</taxon>
        <taxon>Chordata</taxon>
        <taxon>Craniata</taxon>
        <taxon>Vertebrata</taxon>
        <taxon>Euteleostomi</taxon>
        <taxon>Archelosauria</taxon>
        <taxon>Testudinata</taxon>
        <taxon>Testudines</taxon>
        <taxon>Cryptodira</taxon>
        <taxon>Durocryptodira</taxon>
        <taxon>Americhelydia</taxon>
        <taxon>Chelydroidea</taxon>
        <taxon>Chelydridae</taxon>
        <taxon>Chelydra</taxon>
    </lineage>
</organism>
<sequence>PAPPTPQPGLAPGDEEAESMCSYVEICASSSAVRCASHGAYLQNLERSSRHWILSSGKAQGPEELAPSSSTSTELKEMGAMGSEGEIWYNPIPEDEDVVGVRQGTKPGSSWRKWGSGTGSRESDRDKARPSRAEPGDEGPPRSIARQVESSSSQNAPTPDGPVGRGEETGAGRTQAYGKLPISCV</sequence>
<dbReference type="OrthoDB" id="120383at2759"/>
<dbReference type="Proteomes" id="UP000765507">
    <property type="component" value="Unassembled WGS sequence"/>
</dbReference>
<protein>
    <submittedName>
        <fullName evidence="2">Synapse defective Rho GTPase -like protein 1</fullName>
    </submittedName>
</protein>
<feature type="region of interest" description="Disordered" evidence="1">
    <location>
        <begin position="53"/>
        <end position="185"/>
    </location>
</feature>
<keyword evidence="3" id="KW-1185">Reference proteome</keyword>
<reference evidence="2 3" key="1">
    <citation type="journal article" date="2020" name="G3 (Bethesda)">
        <title>Draft Genome of the Common Snapping Turtle, Chelydra serpentina, a Model for Phenotypic Plasticity in Reptiles.</title>
        <authorList>
            <person name="Das D."/>
            <person name="Singh S.K."/>
            <person name="Bierstedt J."/>
            <person name="Erickson A."/>
            <person name="Galli G.L.J."/>
            <person name="Crossley D.A. 2nd"/>
            <person name="Rhen T."/>
        </authorList>
    </citation>
    <scope>NUCLEOTIDE SEQUENCE [LARGE SCALE GENOMIC DNA]</scope>
    <source>
        <strain evidence="2">KW</strain>
    </source>
</reference>
<evidence type="ECO:0000313" key="2">
    <source>
        <dbReference type="EMBL" id="KAG6936688.1"/>
    </source>
</evidence>